<organism evidence="2">
    <name type="scientific">Panulirus argus virus 1</name>
    <dbReference type="NCBI Taxonomy" id="380624"/>
    <lineage>
        <taxon>Viruses</taxon>
    </lineage>
</organism>
<feature type="region of interest" description="Disordered" evidence="1">
    <location>
        <begin position="181"/>
        <end position="215"/>
    </location>
</feature>
<accession>A0A6G9HDP2</accession>
<protein>
    <submittedName>
        <fullName evidence="2">Uncharacterized protein</fullName>
    </submittedName>
</protein>
<evidence type="ECO:0000256" key="1">
    <source>
        <dbReference type="SAM" id="MobiDB-lite"/>
    </source>
</evidence>
<reference evidence="2" key="1">
    <citation type="journal article" date="2020" name="MBio">
        <title>A New Family of DNA Viruses Causing Disease in Crustaceans from Diverse Aquatic Biomes.</title>
        <authorList>
            <person name="Subramaniam K."/>
            <person name="Behringer D.C."/>
            <person name="Bojko J."/>
            <person name="Yutin N."/>
            <person name="Clark A.S."/>
            <person name="Bateman K.S."/>
            <person name="van Aerle R."/>
            <person name="Bass D."/>
            <person name="Kerr R.C."/>
            <person name="Koonin E.V."/>
            <person name="Stentiford G.D."/>
            <person name="Waltzek T.B."/>
        </authorList>
    </citation>
    <scope>NUCLEOTIDE SEQUENCE</scope>
</reference>
<evidence type="ECO:0000313" key="2">
    <source>
        <dbReference type="EMBL" id="QIQ08665.1"/>
    </source>
</evidence>
<dbReference type="EMBL" id="MN604017">
    <property type="protein sequence ID" value="QIQ08665.1"/>
    <property type="molecule type" value="Genomic_DNA"/>
</dbReference>
<sequence length="215" mass="23156">MAELSAFQYVRNIVNGTETSHLPLSPLQKQALNVAVVLDAVTRSGGAFTDEIVENIDNAKYAMALLTAQLTKNRSSVRDLTSFHVREWIDKLIAIDYSKEKNSLEVFSSCLSFIITCMLIFERDNIDNLLSTIESKILCLTTGGKGKENADADAADAAAAALRKRKTVNSDRYAEGVAAATTTTAASGGSGGGGGGDDDDDDDDDVRRHKRSKLY</sequence>
<name>A0A6G9HDP2_9VIRU</name>
<gene>
    <name evidence="2" type="primary">ORF49</name>
</gene>
<proteinExistence type="predicted"/>